<feature type="region of interest" description="Disordered" evidence="1">
    <location>
        <begin position="144"/>
        <end position="225"/>
    </location>
</feature>
<feature type="compositionally biased region" description="Basic and acidic residues" evidence="1">
    <location>
        <begin position="820"/>
        <end position="833"/>
    </location>
</feature>
<gene>
    <name evidence="2" type="ORF">PFISCL1PPCAC_14902</name>
</gene>
<organism evidence="2 3">
    <name type="scientific">Pristionchus fissidentatus</name>
    <dbReference type="NCBI Taxonomy" id="1538716"/>
    <lineage>
        <taxon>Eukaryota</taxon>
        <taxon>Metazoa</taxon>
        <taxon>Ecdysozoa</taxon>
        <taxon>Nematoda</taxon>
        <taxon>Chromadorea</taxon>
        <taxon>Rhabditida</taxon>
        <taxon>Rhabditina</taxon>
        <taxon>Diplogasteromorpha</taxon>
        <taxon>Diplogasteroidea</taxon>
        <taxon>Neodiplogasteridae</taxon>
        <taxon>Pristionchus</taxon>
    </lineage>
</organism>
<feature type="region of interest" description="Disordered" evidence="1">
    <location>
        <begin position="680"/>
        <end position="805"/>
    </location>
</feature>
<feature type="compositionally biased region" description="Polar residues" evidence="1">
    <location>
        <begin position="117"/>
        <end position="128"/>
    </location>
</feature>
<feature type="region of interest" description="Disordered" evidence="1">
    <location>
        <begin position="1"/>
        <end position="51"/>
    </location>
</feature>
<feature type="compositionally biased region" description="Basic and acidic residues" evidence="1">
    <location>
        <begin position="40"/>
        <end position="51"/>
    </location>
</feature>
<dbReference type="EMBL" id="BTSY01000004">
    <property type="protein sequence ID" value="GMT23605.1"/>
    <property type="molecule type" value="Genomic_DNA"/>
</dbReference>
<dbReference type="PANTHER" id="PTHR36812">
    <property type="entry name" value="NEUROFILAMENT TRIPLET M PROTEIN-LIKE PROTEIN"/>
    <property type="match status" value="1"/>
</dbReference>
<feature type="compositionally biased region" description="Basic and acidic residues" evidence="1">
    <location>
        <begin position="1168"/>
        <end position="1229"/>
    </location>
</feature>
<feature type="region of interest" description="Disordered" evidence="1">
    <location>
        <begin position="820"/>
        <end position="868"/>
    </location>
</feature>
<keyword evidence="3" id="KW-1185">Reference proteome</keyword>
<evidence type="ECO:0000313" key="3">
    <source>
        <dbReference type="Proteomes" id="UP001432322"/>
    </source>
</evidence>
<comment type="caution">
    <text evidence="2">The sequence shown here is derived from an EMBL/GenBank/DDBJ whole genome shotgun (WGS) entry which is preliminary data.</text>
</comment>
<feature type="compositionally biased region" description="Basic and acidic residues" evidence="1">
    <location>
        <begin position="203"/>
        <end position="217"/>
    </location>
</feature>
<accession>A0AAV5VYR5</accession>
<evidence type="ECO:0000313" key="2">
    <source>
        <dbReference type="EMBL" id="GMT23605.1"/>
    </source>
</evidence>
<feature type="compositionally biased region" description="Acidic residues" evidence="1">
    <location>
        <begin position="850"/>
        <end position="859"/>
    </location>
</feature>
<feature type="compositionally biased region" description="Acidic residues" evidence="1">
    <location>
        <begin position="144"/>
        <end position="162"/>
    </location>
</feature>
<dbReference type="PANTHER" id="PTHR36812:SF9">
    <property type="entry name" value="MYB-LIKE PROTEIN X ISOFORM X1"/>
    <property type="match status" value="1"/>
</dbReference>
<feature type="region of interest" description="Disordered" evidence="1">
    <location>
        <begin position="1161"/>
        <end position="1229"/>
    </location>
</feature>
<sequence length="1291" mass="147843">LSLTGIETMSDSEEEQNVSKPGTSKPRVPSNNDKKRRSKSSQEELDKTEKEEVARMYGNTDQNLEKCAQAHNMTALNVKTVLRSMIKNHRALARVLGTDVEDDEAGEGLRNTRSRTKAGQPSHNVDMTSSVRIKNYTFVDVPFNDDDEFDNDWRPDDEEEVTDSSRQGSSDEDESEEHLSGIDDEERDEDEDELQDLTIVESPKGDDTSIGDRRPNEIRPQSRARHSMNLTLNAINFANDEPSHVYNEFINGINNEESAYNEEEDPDFRVPADELFNEEPDQEEASYWNNIPQREVEALFQDIVTPDKLEDIARNMTPPRPVRRHEIKVLKVAIPTKRPQVVVKEEISDISITTHHIEQIRVQLEQHIQLLTQAYVGCYFEPLLQNEREKAFDMIESLVNLSSSSLYLPSSTFHSPNLVSAIHTCNGMKERTLDVPLVPIPKEELTIPRGLLPCTKEVLSNSTAILYPHLVSHQRMVQSIGTSGWTSDECILLAMALNRFADLPETPAAPRNSKYNKIAMESMPWRTPNDLRWQSNGMKRGLKRNGQTRHNEHFFNVVSGSRNFQPPHVPRVQTGWTMADWPPAVVPPWYIQYKMRQKKNVKIQRKVEKEEKKESMGLKRRKRERKIDDGDEEMEAIVIVENEDEEDGEIDVEGIDQERNVTASASGKKDIGVFRKVEGRGKENERIGEEEGSEEVEKTRGGSDGDKEEMTGDGIGAPIDFSHLMEEMPPTGTRQQTPPRRGRTVRSTTPYEKTMLPPTPGKRIPSPTEDSLAWFEHMQHNPLPSSPPPHCSSPSSHSRIKTPGGTWDYVDSLKGYFGTPEREVEGEIEREDGPSTSKRSNAYSNLFGDFDFDESDTNDDVSSPPEKRRKELLDELEVEKEIAMEENIENGVDETVGDEKVKRRKKRPTREEKEKIGLEAINDPSFRRRIMNSLARKTAHDIISRMNMHSSIFKQIQHIIMGRVDNEDKEKMFVELIDVLSPEHKEVLYLLSVFASPSSLPRTLVLSPSRHAYVAAIDIMCTICAYMFTIQRRMSYRQLLRTIVDAYSKGGSEGVTKTLKEILVNDPVLLKVLLEYNSPSIPPPKDPQWEVVDLRKGEEAFKVFKENPSLERVDQCEIMGGVLTKRQLITMGKTPSALLPNNDGEPCLRRKDGKYSEIIVESEEQMEEERKSRQMEKEEEKKAKKREKTKERMKIVKKAKMAERREEKAKEKKNNENKRKEDEEKKKTVDEPTLPFTRDVDRALLLMYNEVQRVTKRAARKLGVDLPYSTNFTLEQLQNRLDFLLALANQE</sequence>
<feature type="compositionally biased region" description="Basic and acidic residues" evidence="1">
    <location>
        <begin position="680"/>
        <end position="710"/>
    </location>
</feature>
<evidence type="ECO:0000256" key="1">
    <source>
        <dbReference type="SAM" id="MobiDB-lite"/>
    </source>
</evidence>
<feature type="compositionally biased region" description="Acidic residues" evidence="1">
    <location>
        <begin position="170"/>
        <end position="195"/>
    </location>
</feature>
<dbReference type="Proteomes" id="UP001432322">
    <property type="component" value="Unassembled WGS sequence"/>
</dbReference>
<reference evidence="2" key="1">
    <citation type="submission" date="2023-10" db="EMBL/GenBank/DDBJ databases">
        <title>Genome assembly of Pristionchus species.</title>
        <authorList>
            <person name="Yoshida K."/>
            <person name="Sommer R.J."/>
        </authorList>
    </citation>
    <scope>NUCLEOTIDE SEQUENCE</scope>
    <source>
        <strain evidence="2">RS5133</strain>
    </source>
</reference>
<protein>
    <submittedName>
        <fullName evidence="2">Uncharacterized protein</fullName>
    </submittedName>
</protein>
<name>A0AAV5VYR5_9BILA</name>
<feature type="non-terminal residue" evidence="2">
    <location>
        <position position="1"/>
    </location>
</feature>
<feature type="compositionally biased region" description="Low complexity" evidence="1">
    <location>
        <begin position="729"/>
        <end position="739"/>
    </location>
</feature>
<proteinExistence type="predicted"/>
<feature type="compositionally biased region" description="Polar residues" evidence="1">
    <location>
        <begin position="834"/>
        <end position="844"/>
    </location>
</feature>
<feature type="region of interest" description="Disordered" evidence="1">
    <location>
        <begin position="101"/>
        <end position="128"/>
    </location>
</feature>